<evidence type="ECO:0000256" key="2">
    <source>
        <dbReference type="SAM" id="SignalP"/>
    </source>
</evidence>
<gene>
    <name evidence="4" type="ORF">F3Y22_tig00111779pilonHSYRG00147</name>
</gene>
<proteinExistence type="inferred from homology"/>
<evidence type="ECO:0000313" key="4">
    <source>
        <dbReference type="EMBL" id="KAE8673580.1"/>
    </source>
</evidence>
<reference evidence="4" key="1">
    <citation type="submission" date="2019-09" db="EMBL/GenBank/DDBJ databases">
        <title>Draft genome information of white flower Hibiscus syriacus.</title>
        <authorList>
            <person name="Kim Y.-M."/>
        </authorList>
    </citation>
    <scope>NUCLEOTIDE SEQUENCE [LARGE SCALE GENOMIC DNA]</scope>
    <source>
        <strain evidence="4">YM2019G1</strain>
    </source>
</reference>
<dbReference type="CDD" id="cd01960">
    <property type="entry name" value="nsLTP1"/>
    <property type="match status" value="1"/>
</dbReference>
<keyword evidence="5" id="KW-1185">Reference proteome</keyword>
<feature type="chain" id="PRO_5025350849" description="Bifunctional inhibitor/plant lipid transfer protein/seed storage helical domain-containing protein" evidence="2">
    <location>
        <begin position="25"/>
        <end position="154"/>
    </location>
</feature>
<feature type="signal peptide" evidence="2">
    <location>
        <begin position="1"/>
        <end position="24"/>
    </location>
</feature>
<dbReference type="Pfam" id="PF00234">
    <property type="entry name" value="Tryp_alpha_amyl"/>
    <property type="match status" value="1"/>
</dbReference>
<dbReference type="Gene3D" id="1.10.110.10">
    <property type="entry name" value="Plant lipid-transfer and hydrophobic proteins"/>
    <property type="match status" value="1"/>
</dbReference>
<feature type="domain" description="Bifunctional inhibitor/plant lipid transfer protein/seed storage helical" evidence="3">
    <location>
        <begin position="72"/>
        <end position="152"/>
    </location>
</feature>
<dbReference type="SUPFAM" id="SSF47699">
    <property type="entry name" value="Bifunctional inhibitor/lipid-transfer protein/seed storage 2S albumin"/>
    <property type="match status" value="1"/>
</dbReference>
<dbReference type="OrthoDB" id="1862539at2759"/>
<dbReference type="InterPro" id="IPR000528">
    <property type="entry name" value="Plant_nsLTP"/>
</dbReference>
<organism evidence="4 5">
    <name type="scientific">Hibiscus syriacus</name>
    <name type="common">Rose of Sharon</name>
    <dbReference type="NCBI Taxonomy" id="106335"/>
    <lineage>
        <taxon>Eukaryota</taxon>
        <taxon>Viridiplantae</taxon>
        <taxon>Streptophyta</taxon>
        <taxon>Embryophyta</taxon>
        <taxon>Tracheophyta</taxon>
        <taxon>Spermatophyta</taxon>
        <taxon>Magnoliopsida</taxon>
        <taxon>eudicotyledons</taxon>
        <taxon>Gunneridae</taxon>
        <taxon>Pentapetalae</taxon>
        <taxon>rosids</taxon>
        <taxon>malvids</taxon>
        <taxon>Malvales</taxon>
        <taxon>Malvaceae</taxon>
        <taxon>Malvoideae</taxon>
        <taxon>Hibiscus</taxon>
    </lineage>
</organism>
<protein>
    <recommendedName>
        <fullName evidence="3">Bifunctional inhibitor/plant lipid transfer protein/seed storage helical domain-containing protein</fullName>
    </recommendedName>
</protein>
<evidence type="ECO:0000313" key="5">
    <source>
        <dbReference type="Proteomes" id="UP000436088"/>
    </source>
</evidence>
<comment type="caution">
    <text evidence="4">The sequence shown here is derived from an EMBL/GenBank/DDBJ whole genome shotgun (WGS) entry which is preliminary data.</text>
</comment>
<dbReference type="InterPro" id="IPR036312">
    <property type="entry name" value="Bifun_inhib/LTP/seed_sf"/>
</dbReference>
<keyword evidence="2" id="KW-0732">Signal</keyword>
<dbReference type="AlphaFoldDB" id="A0A6A2XUK3"/>
<accession>A0A6A2XUK3</accession>
<dbReference type="PANTHER" id="PTHR33076">
    <property type="entry name" value="NON-SPECIFIC LIPID-TRANSFER PROTEIN 2-RELATED"/>
    <property type="match status" value="1"/>
</dbReference>
<name>A0A6A2XUK3_HIBSY</name>
<evidence type="ECO:0000256" key="1">
    <source>
        <dbReference type="ARBA" id="ARBA00009748"/>
    </source>
</evidence>
<sequence>MCASIKFLALLVFVVASQISSISANREIIGLISPYRTLLNDEPSPSPLQDESSSLPPYEYEPPFTWDEVRGSMSPCLPFLVGMDSDPSPTCCAGAKTLVGRTKTKRDEQELCLSLKLILPLHGPYDPKQLTLLGEKCDVNFPFPPIIGDTDCSK</sequence>
<evidence type="ECO:0000259" key="3">
    <source>
        <dbReference type="Pfam" id="PF00234"/>
    </source>
</evidence>
<dbReference type="EMBL" id="VEPZ02001425">
    <property type="protein sequence ID" value="KAE8673580.1"/>
    <property type="molecule type" value="Genomic_DNA"/>
</dbReference>
<dbReference type="GO" id="GO:0008289">
    <property type="term" value="F:lipid binding"/>
    <property type="evidence" value="ECO:0007669"/>
    <property type="project" value="InterPro"/>
</dbReference>
<dbReference type="InterPro" id="IPR016140">
    <property type="entry name" value="Bifunc_inhib/LTP/seed_store"/>
</dbReference>
<dbReference type="GO" id="GO:0006869">
    <property type="term" value="P:lipid transport"/>
    <property type="evidence" value="ECO:0007669"/>
    <property type="project" value="InterPro"/>
</dbReference>
<dbReference type="Proteomes" id="UP000436088">
    <property type="component" value="Unassembled WGS sequence"/>
</dbReference>
<comment type="similarity">
    <text evidence="1">Belongs to the plant LTP family.</text>
</comment>